<dbReference type="Proteomes" id="UP001179361">
    <property type="component" value="Unassembled WGS sequence"/>
</dbReference>
<keyword evidence="1" id="KW-0732">Signal</keyword>
<evidence type="ECO:0000313" key="2">
    <source>
        <dbReference type="EMBL" id="MCD2519311.1"/>
    </source>
</evidence>
<dbReference type="Gene3D" id="2.30.30.40">
    <property type="entry name" value="SH3 Domains"/>
    <property type="match status" value="2"/>
</dbReference>
<evidence type="ECO:0000256" key="1">
    <source>
        <dbReference type="SAM" id="SignalP"/>
    </source>
</evidence>
<feature type="chain" id="PRO_5047292291" evidence="1">
    <location>
        <begin position="21"/>
        <end position="146"/>
    </location>
</feature>
<reference evidence="2" key="1">
    <citation type="submission" date="2021-11" db="EMBL/GenBank/DDBJ databases">
        <title>The complete genome of Massilia sp sp. G4R7.</title>
        <authorList>
            <person name="Liu L."/>
            <person name="Yue J."/>
            <person name="Yuan J."/>
            <person name="Yang F."/>
            <person name="Li L."/>
        </authorList>
    </citation>
    <scope>NUCLEOTIDE SEQUENCE</scope>
    <source>
        <strain evidence="2">G4R7</strain>
    </source>
</reference>
<sequence length="146" mass="15809">MIPHRLLASLLLVAAPAVSAFDFKSVGAAPVILYDTPSPKGAKMYVAPQGMPLQVVSRYGDWVKVRDANGELAWTEAKGLSVRRNVVVRTPGAKVFAGPEESAQVLMTADKGVVLELVDPTALTWIRVRHRDGIDGYVRSNDVWGL</sequence>
<dbReference type="Pfam" id="PF06347">
    <property type="entry name" value="SH3_4"/>
    <property type="match status" value="2"/>
</dbReference>
<evidence type="ECO:0000313" key="3">
    <source>
        <dbReference type="Proteomes" id="UP001179361"/>
    </source>
</evidence>
<keyword evidence="3" id="KW-1185">Reference proteome</keyword>
<feature type="signal peptide" evidence="1">
    <location>
        <begin position="1"/>
        <end position="20"/>
    </location>
</feature>
<organism evidence="2 3">
    <name type="scientific">Massilia phyllostachyos</name>
    <dbReference type="NCBI Taxonomy" id="2898585"/>
    <lineage>
        <taxon>Bacteria</taxon>
        <taxon>Pseudomonadati</taxon>
        <taxon>Pseudomonadota</taxon>
        <taxon>Betaproteobacteria</taxon>
        <taxon>Burkholderiales</taxon>
        <taxon>Oxalobacteraceae</taxon>
        <taxon>Telluria group</taxon>
        <taxon>Massilia</taxon>
    </lineage>
</organism>
<dbReference type="InterPro" id="IPR010466">
    <property type="entry name" value="DUF1058"/>
</dbReference>
<comment type="caution">
    <text evidence="2">The sequence shown here is derived from an EMBL/GenBank/DDBJ whole genome shotgun (WGS) entry which is preliminary data.</text>
</comment>
<gene>
    <name evidence="2" type="ORF">LQ564_23700</name>
</gene>
<proteinExistence type="predicted"/>
<dbReference type="RefSeq" id="WP_231060585.1">
    <property type="nucleotide sequence ID" value="NZ_JAJNOC010000012.1"/>
</dbReference>
<accession>A0ABS8QC21</accession>
<name>A0ABS8QC21_9BURK</name>
<protein>
    <submittedName>
        <fullName evidence="2">SH3 domain-containing protein</fullName>
    </submittedName>
</protein>
<dbReference type="EMBL" id="JAJNOC010000012">
    <property type="protein sequence ID" value="MCD2519311.1"/>
    <property type="molecule type" value="Genomic_DNA"/>
</dbReference>